<dbReference type="GO" id="GO:0004843">
    <property type="term" value="F:cysteine-type deubiquitinase activity"/>
    <property type="evidence" value="ECO:0007669"/>
    <property type="project" value="TreeGrafter"/>
</dbReference>
<feature type="compositionally biased region" description="Low complexity" evidence="1">
    <location>
        <begin position="75"/>
        <end position="87"/>
    </location>
</feature>
<dbReference type="OMA" id="QDQLVFS"/>
<dbReference type="InterPro" id="IPR038765">
    <property type="entry name" value="Papain-like_cys_pep_sf"/>
</dbReference>
<protein>
    <recommendedName>
        <fullName evidence="2">OTU domain-containing protein</fullName>
    </recommendedName>
</protein>
<evidence type="ECO:0000259" key="2">
    <source>
        <dbReference type="PROSITE" id="PS50802"/>
    </source>
</evidence>
<feature type="non-terminal residue" evidence="3">
    <location>
        <position position="1"/>
    </location>
</feature>
<evidence type="ECO:0000313" key="3">
    <source>
        <dbReference type="EMBL" id="KDO16695.1"/>
    </source>
</evidence>
<dbReference type="CDD" id="cd22748">
    <property type="entry name" value="OTU_OTUD6-like"/>
    <property type="match status" value="1"/>
</dbReference>
<feature type="compositionally biased region" description="Basic and acidic residues" evidence="1">
    <location>
        <begin position="1"/>
        <end position="21"/>
    </location>
</feature>
<dbReference type="RefSeq" id="XP_012212597.1">
    <property type="nucleotide sequence ID" value="XM_012357207.1"/>
</dbReference>
<dbReference type="Proteomes" id="UP000030745">
    <property type="component" value="Unassembled WGS sequence"/>
</dbReference>
<feature type="domain" description="OTU" evidence="2">
    <location>
        <begin position="141"/>
        <end position="287"/>
    </location>
</feature>
<dbReference type="InterPro" id="IPR003323">
    <property type="entry name" value="OTU_dom"/>
</dbReference>
<feature type="region of interest" description="Disordered" evidence="1">
    <location>
        <begin position="1"/>
        <end position="23"/>
    </location>
</feature>
<name>A0A067BJ01_SAPPC</name>
<dbReference type="SUPFAM" id="SSF54001">
    <property type="entry name" value="Cysteine proteinases"/>
    <property type="match status" value="1"/>
</dbReference>
<dbReference type="VEuPathDB" id="FungiDB:SPRG_17802"/>
<dbReference type="AlphaFoldDB" id="A0A067BJ01"/>
<keyword evidence="4" id="KW-1185">Reference proteome</keyword>
<dbReference type="PANTHER" id="PTHR12419:SF10">
    <property type="entry name" value="DEUBIQUITINASE OTUD6B"/>
    <property type="match status" value="1"/>
</dbReference>
<sequence>MASRNETEGQAKQRHKLEAREWQNQTKLLQKKWKKEKKSKKDIEDELVRLEQEMKERHAAELLAFAKDDDETVIDDAAPPATDAPPASTNAKLEKAQRKREKKKQEEKDRQLRIDEESKNVVSERKIELDQIALQLQSLTMTIHEIPSDGHCLYHAIADQLRRIGQLPSTGALPPHLYLRQLTAASLRANADDFMPFVELNYESDESLQDQYAAYCHRVEHSSDWGGQIELRALAQSLQRPIHVYAAGSEVLVMGDDFSAAHTAPLRVSYHLHYYTLGAHYNSVVAATTTDDDDDEHL</sequence>
<reference evidence="3 4" key="1">
    <citation type="journal article" date="2013" name="PLoS Genet.">
        <title>Distinctive expansion of potential virulence genes in the genome of the oomycete fish pathogen Saprolegnia parasitica.</title>
        <authorList>
            <person name="Jiang R.H."/>
            <person name="de Bruijn I."/>
            <person name="Haas B.J."/>
            <person name="Belmonte R."/>
            <person name="Lobach L."/>
            <person name="Christie J."/>
            <person name="van den Ackerveken G."/>
            <person name="Bottin A."/>
            <person name="Bulone V."/>
            <person name="Diaz-Moreno S.M."/>
            <person name="Dumas B."/>
            <person name="Fan L."/>
            <person name="Gaulin E."/>
            <person name="Govers F."/>
            <person name="Grenville-Briggs L.J."/>
            <person name="Horner N.R."/>
            <person name="Levin J.Z."/>
            <person name="Mammella M."/>
            <person name="Meijer H.J."/>
            <person name="Morris P."/>
            <person name="Nusbaum C."/>
            <person name="Oome S."/>
            <person name="Phillips A.J."/>
            <person name="van Rooyen D."/>
            <person name="Rzeszutek E."/>
            <person name="Saraiva M."/>
            <person name="Secombes C.J."/>
            <person name="Seidl M.F."/>
            <person name="Snel B."/>
            <person name="Stassen J.H."/>
            <person name="Sykes S."/>
            <person name="Tripathy S."/>
            <person name="van den Berg H."/>
            <person name="Vega-Arreguin J.C."/>
            <person name="Wawra S."/>
            <person name="Young S.K."/>
            <person name="Zeng Q."/>
            <person name="Dieguez-Uribeondo J."/>
            <person name="Russ C."/>
            <person name="Tyler B.M."/>
            <person name="van West P."/>
        </authorList>
    </citation>
    <scope>NUCLEOTIDE SEQUENCE [LARGE SCALE GENOMIC DNA]</scope>
    <source>
        <strain evidence="3 4">CBS 223.65</strain>
    </source>
</reference>
<organism evidence="3 4">
    <name type="scientific">Saprolegnia parasitica (strain CBS 223.65)</name>
    <dbReference type="NCBI Taxonomy" id="695850"/>
    <lineage>
        <taxon>Eukaryota</taxon>
        <taxon>Sar</taxon>
        <taxon>Stramenopiles</taxon>
        <taxon>Oomycota</taxon>
        <taxon>Saprolegniomycetes</taxon>
        <taxon>Saprolegniales</taxon>
        <taxon>Saprolegniaceae</taxon>
        <taxon>Saprolegnia</taxon>
    </lineage>
</organism>
<dbReference type="Gene3D" id="3.90.70.80">
    <property type="match status" value="1"/>
</dbReference>
<dbReference type="KEGG" id="spar:SPRG_17802"/>
<dbReference type="GeneID" id="24139332"/>
<dbReference type="PANTHER" id="PTHR12419">
    <property type="entry name" value="OTU DOMAIN CONTAINING PROTEIN"/>
    <property type="match status" value="1"/>
</dbReference>
<accession>A0A067BJ01</accession>
<gene>
    <name evidence="3" type="ORF">SPRG_17802</name>
</gene>
<dbReference type="InterPro" id="IPR050704">
    <property type="entry name" value="Peptidase_C85-like"/>
</dbReference>
<dbReference type="GO" id="GO:0016579">
    <property type="term" value="P:protein deubiquitination"/>
    <property type="evidence" value="ECO:0007669"/>
    <property type="project" value="TreeGrafter"/>
</dbReference>
<dbReference type="OrthoDB" id="415023at2759"/>
<dbReference type="PROSITE" id="PS50802">
    <property type="entry name" value="OTU"/>
    <property type="match status" value="1"/>
</dbReference>
<feature type="region of interest" description="Disordered" evidence="1">
    <location>
        <begin position="65"/>
        <end position="112"/>
    </location>
</feature>
<proteinExistence type="predicted"/>
<feature type="compositionally biased region" description="Basic and acidic residues" evidence="1">
    <location>
        <begin position="103"/>
        <end position="112"/>
    </location>
</feature>
<dbReference type="Pfam" id="PF02338">
    <property type="entry name" value="OTU"/>
    <property type="match status" value="1"/>
</dbReference>
<evidence type="ECO:0000256" key="1">
    <source>
        <dbReference type="SAM" id="MobiDB-lite"/>
    </source>
</evidence>
<dbReference type="EMBL" id="KK583974">
    <property type="protein sequence ID" value="KDO16695.1"/>
    <property type="molecule type" value="Genomic_DNA"/>
</dbReference>
<evidence type="ECO:0000313" key="4">
    <source>
        <dbReference type="Proteomes" id="UP000030745"/>
    </source>
</evidence>
<dbReference type="STRING" id="695850.A0A067BJ01"/>